<name>A0A8J3TUY9_9ACTN</name>
<dbReference type="GO" id="GO:0003700">
    <property type="term" value="F:DNA-binding transcription factor activity"/>
    <property type="evidence" value="ECO:0007669"/>
    <property type="project" value="InterPro"/>
</dbReference>
<keyword evidence="6" id="KW-1185">Reference proteome</keyword>
<dbReference type="Pfam" id="PF06719">
    <property type="entry name" value="AraC_N"/>
    <property type="match status" value="1"/>
</dbReference>
<proteinExistence type="predicted"/>
<dbReference type="Pfam" id="PF12833">
    <property type="entry name" value="HTH_18"/>
    <property type="match status" value="1"/>
</dbReference>
<dbReference type="PANTHER" id="PTHR43436">
    <property type="entry name" value="ARAC-FAMILY TRANSCRIPTIONAL REGULATOR"/>
    <property type="match status" value="1"/>
</dbReference>
<dbReference type="AlphaFoldDB" id="A0A8J3TUY9"/>
<dbReference type="InterPro" id="IPR009057">
    <property type="entry name" value="Homeodomain-like_sf"/>
</dbReference>
<dbReference type="InterPro" id="IPR018062">
    <property type="entry name" value="HTH_AraC-typ_CS"/>
</dbReference>
<dbReference type="SUPFAM" id="SSF46689">
    <property type="entry name" value="Homeodomain-like"/>
    <property type="match status" value="2"/>
</dbReference>
<reference evidence="5 6" key="1">
    <citation type="submission" date="2021-01" db="EMBL/GenBank/DDBJ databases">
        <title>Whole genome shotgun sequence of Planotetraspora mira NBRC 15435.</title>
        <authorList>
            <person name="Komaki H."/>
            <person name="Tamura T."/>
        </authorList>
    </citation>
    <scope>NUCLEOTIDE SEQUENCE [LARGE SCALE GENOMIC DNA]</scope>
    <source>
        <strain evidence="5 6">NBRC 15435</strain>
    </source>
</reference>
<dbReference type="EMBL" id="BOOO01000037">
    <property type="protein sequence ID" value="GII32951.1"/>
    <property type="molecule type" value="Genomic_DNA"/>
</dbReference>
<keyword evidence="1" id="KW-0805">Transcription regulation</keyword>
<dbReference type="Proteomes" id="UP000650628">
    <property type="component" value="Unassembled WGS sequence"/>
</dbReference>
<accession>A0A8J3TUY9</accession>
<organism evidence="5 6">
    <name type="scientific">Planotetraspora mira</name>
    <dbReference type="NCBI Taxonomy" id="58121"/>
    <lineage>
        <taxon>Bacteria</taxon>
        <taxon>Bacillati</taxon>
        <taxon>Actinomycetota</taxon>
        <taxon>Actinomycetes</taxon>
        <taxon>Streptosporangiales</taxon>
        <taxon>Streptosporangiaceae</taxon>
        <taxon>Planotetraspora</taxon>
    </lineage>
</organism>
<evidence type="ECO:0000256" key="2">
    <source>
        <dbReference type="ARBA" id="ARBA00023125"/>
    </source>
</evidence>
<dbReference type="PANTHER" id="PTHR43436:SF1">
    <property type="entry name" value="TRANSCRIPTIONAL REGULATORY PROTEIN"/>
    <property type="match status" value="1"/>
</dbReference>
<gene>
    <name evidence="5" type="ORF">Pmi06nite_63930</name>
</gene>
<protein>
    <submittedName>
        <fullName evidence="5">AraC family transcriptional regulator</fullName>
    </submittedName>
</protein>
<dbReference type="RefSeq" id="WP_203956819.1">
    <property type="nucleotide sequence ID" value="NZ_BOOO01000037.1"/>
</dbReference>
<dbReference type="SMART" id="SM00342">
    <property type="entry name" value="HTH_ARAC"/>
    <property type="match status" value="1"/>
</dbReference>
<comment type="caution">
    <text evidence="5">The sequence shown here is derived from an EMBL/GenBank/DDBJ whole genome shotgun (WGS) entry which is preliminary data.</text>
</comment>
<evidence type="ECO:0000259" key="4">
    <source>
        <dbReference type="PROSITE" id="PS01124"/>
    </source>
</evidence>
<evidence type="ECO:0000256" key="1">
    <source>
        <dbReference type="ARBA" id="ARBA00023015"/>
    </source>
</evidence>
<dbReference type="PROSITE" id="PS00041">
    <property type="entry name" value="HTH_ARAC_FAMILY_1"/>
    <property type="match status" value="1"/>
</dbReference>
<feature type="domain" description="HTH araC/xylS-type" evidence="4">
    <location>
        <begin position="189"/>
        <end position="287"/>
    </location>
</feature>
<dbReference type="InterPro" id="IPR009594">
    <property type="entry name" value="Tscrpt_reg_HTH_AraC_N"/>
</dbReference>
<keyword evidence="2" id="KW-0238">DNA-binding</keyword>
<evidence type="ECO:0000313" key="5">
    <source>
        <dbReference type="EMBL" id="GII32951.1"/>
    </source>
</evidence>
<dbReference type="InterPro" id="IPR018060">
    <property type="entry name" value="HTH_AraC"/>
</dbReference>
<evidence type="ECO:0000256" key="3">
    <source>
        <dbReference type="ARBA" id="ARBA00023163"/>
    </source>
</evidence>
<dbReference type="PROSITE" id="PS01124">
    <property type="entry name" value="HTH_ARAC_FAMILY_2"/>
    <property type="match status" value="1"/>
</dbReference>
<keyword evidence="3" id="KW-0804">Transcription</keyword>
<dbReference type="GO" id="GO:0043565">
    <property type="term" value="F:sequence-specific DNA binding"/>
    <property type="evidence" value="ECO:0007669"/>
    <property type="project" value="InterPro"/>
</dbReference>
<evidence type="ECO:0000313" key="6">
    <source>
        <dbReference type="Proteomes" id="UP000650628"/>
    </source>
</evidence>
<dbReference type="Gene3D" id="1.10.10.60">
    <property type="entry name" value="Homeodomain-like"/>
    <property type="match status" value="2"/>
</dbReference>
<sequence length="295" mass="32293">MDVLAELQELIARHSASGSRCKEFNGVELTVSSAPTEPLECMAGAAFAVIAQGAKRVVLNGSVFDYHAGQYLVVSVDLPLTAYITQASADEPFSAFALTLKPAAIATLLLETASQERAPSPPPGIAVSDAPFVLLDAVVRLLRLFDHPADARVLGPGAEREILWRLITGAQGAMIRQIGLADSRLSQIGRAIQWIRQNYDATLRIDEMAQLARMSVTSFHRHFRAVTTMTPIQYQKQIRLQEARFLLMERPRDVAGVGFAVGYDSPSQFSREYRRQFGLSPGQDATRRKNEAAPA</sequence>